<dbReference type="Gene3D" id="2.130.10.10">
    <property type="entry name" value="YVTN repeat-like/Quinoprotein amine dehydrogenase"/>
    <property type="match status" value="1"/>
</dbReference>
<dbReference type="STRING" id="580340.Tlie_0085"/>
<evidence type="ECO:0000313" key="1">
    <source>
        <dbReference type="EMBL" id="AER65831.1"/>
    </source>
</evidence>
<dbReference type="HOGENOM" id="CLU_456281_0_0_0"/>
<dbReference type="OrthoDB" id="9766710at2"/>
<dbReference type="eggNOG" id="COG3386">
    <property type="taxonomic scope" value="Bacteria"/>
</dbReference>
<protein>
    <submittedName>
        <fullName evidence="1">Uncharacterized protein</fullName>
    </submittedName>
</protein>
<dbReference type="InterPro" id="IPR011990">
    <property type="entry name" value="TPR-like_helical_dom_sf"/>
</dbReference>
<dbReference type="InterPro" id="IPR015943">
    <property type="entry name" value="WD40/YVTN_repeat-like_dom_sf"/>
</dbReference>
<evidence type="ECO:0000313" key="2">
    <source>
        <dbReference type="Proteomes" id="UP000005868"/>
    </source>
</evidence>
<dbReference type="InterPro" id="IPR011044">
    <property type="entry name" value="Quino_amine_DH_bsu"/>
</dbReference>
<reference evidence="1 2" key="2">
    <citation type="journal article" date="2012" name="Stand. Genomic Sci.">
        <title>Genome sequence of the moderately thermophilic, amino-acid-degrading and sulfur-reducing bacterium Thermovirga lienii type strain (Cas60314(T)).</title>
        <authorList>
            <person name="Goker M."/>
            <person name="Saunders E."/>
            <person name="Lapidus A."/>
            <person name="Nolan M."/>
            <person name="Lucas S."/>
            <person name="Hammon N."/>
            <person name="Deshpande S."/>
            <person name="Cheng J.F."/>
            <person name="Han C."/>
            <person name="Tapia R."/>
            <person name="Goodwin L.A."/>
            <person name="Pitluck S."/>
            <person name="Liolios K."/>
            <person name="Mavromatis K."/>
            <person name="Pagani I."/>
            <person name="Ivanova N."/>
            <person name="Mikhailova N."/>
            <person name="Pati A."/>
            <person name="Chen A."/>
            <person name="Palaniappan K."/>
            <person name="Land M."/>
            <person name="Chang Y.J."/>
            <person name="Jeffries C.D."/>
            <person name="Brambilla E.M."/>
            <person name="Rohde M."/>
            <person name="Spring S."/>
            <person name="Detter J.C."/>
            <person name="Woyke T."/>
            <person name="Bristow J."/>
            <person name="Eisen J.A."/>
            <person name="Markowitz V."/>
            <person name="Hugenholtz P."/>
            <person name="Kyrpides N.C."/>
            <person name="Klenk H.P."/>
        </authorList>
    </citation>
    <scope>NUCLEOTIDE SEQUENCE [LARGE SCALE GENOMIC DNA]</scope>
    <source>
        <strain evidence="2">ATCC BAA-1197 / DSM 17291 / Cas60314</strain>
    </source>
</reference>
<dbReference type="Gene3D" id="1.25.40.10">
    <property type="entry name" value="Tetratricopeptide repeat domain"/>
    <property type="match status" value="1"/>
</dbReference>
<dbReference type="SUPFAM" id="SSF48452">
    <property type="entry name" value="TPR-like"/>
    <property type="match status" value="1"/>
</dbReference>
<dbReference type="EMBL" id="CP003096">
    <property type="protein sequence ID" value="AER65831.1"/>
    <property type="molecule type" value="Genomic_DNA"/>
</dbReference>
<dbReference type="AlphaFoldDB" id="G7V5K4"/>
<keyword evidence="2" id="KW-1185">Reference proteome</keyword>
<dbReference type="SUPFAM" id="SSF50969">
    <property type="entry name" value="YVTN repeat-like/Quinoprotein amine dehydrogenase"/>
    <property type="match status" value="1"/>
</dbReference>
<dbReference type="eggNOG" id="COG0457">
    <property type="taxonomic scope" value="Bacteria"/>
</dbReference>
<organism evidence="1 2">
    <name type="scientific">Thermovirga lienii (strain ATCC BAA-1197 / DSM 17291 / Cas60314)</name>
    <dbReference type="NCBI Taxonomy" id="580340"/>
    <lineage>
        <taxon>Bacteria</taxon>
        <taxon>Thermotogati</taxon>
        <taxon>Synergistota</taxon>
        <taxon>Synergistia</taxon>
        <taxon>Synergistales</taxon>
        <taxon>Thermovirgaceae</taxon>
        <taxon>Thermovirga</taxon>
    </lineage>
</organism>
<dbReference type="KEGG" id="tli:Tlie_0085"/>
<name>G7V5K4_THELD</name>
<proteinExistence type="predicted"/>
<gene>
    <name evidence="1" type="ordered locus">Tlie_0085</name>
</gene>
<reference evidence="2" key="1">
    <citation type="submission" date="2011-10" db="EMBL/GenBank/DDBJ databases">
        <title>The complete genome of chromosome of Thermovirga lienii DSM 17291.</title>
        <authorList>
            <consortium name="US DOE Joint Genome Institute (JGI-PGF)"/>
            <person name="Lucas S."/>
            <person name="Copeland A."/>
            <person name="Lapidus A."/>
            <person name="Glavina del Rio T."/>
            <person name="Dalin E."/>
            <person name="Tice H."/>
            <person name="Bruce D."/>
            <person name="Goodwin L."/>
            <person name="Pitluck S."/>
            <person name="Peters L."/>
            <person name="Mikhailova N."/>
            <person name="Saunders E."/>
            <person name="Kyrpides N."/>
            <person name="Mavromatis K."/>
            <person name="Ivanova N."/>
            <person name="Last F.I."/>
            <person name="Brettin T."/>
            <person name="Detter J.C."/>
            <person name="Han C."/>
            <person name="Larimer F."/>
            <person name="Land M."/>
            <person name="Hauser L."/>
            <person name="Markowitz V."/>
            <person name="Cheng J.-F."/>
            <person name="Hugenholtz P."/>
            <person name="Woyke T."/>
            <person name="Wu D."/>
            <person name="Spring S."/>
            <person name="Schroeder M."/>
            <person name="Brambilla E.-M."/>
            <person name="Klenk H.-P."/>
            <person name="Eisen J.A."/>
        </authorList>
    </citation>
    <scope>NUCLEOTIDE SEQUENCE [LARGE SCALE GENOMIC DNA]</scope>
    <source>
        <strain evidence="2">ATCC BAA-1197 / DSM 17291 / Cas60314</strain>
    </source>
</reference>
<dbReference type="Proteomes" id="UP000005868">
    <property type="component" value="Chromosome"/>
</dbReference>
<sequence>MSSKFRVIVSLLFLILCFDLSTGYAEERLKLPEAQRMYGFAAFVSAYQYALEDKIDEALEKLEVAIKWDPYLVEYYLLKAFCMYNLGRFDEAVTNLNFYLEVRNKDFFAKSFLEDVREKKVYVKNAITKGVPVDQVLLGNSFALWEELGVSPLDRFIPYMPGRPVCSGENLFFTDQIRGKLYIYQKDDDREKWEKKEVFDVGKGILKAIPLGAQELALLFDTGLLKLTRWNKDKGKLEETHEVDLDLSSPSDGVSIGGGIIGVAERIEGRVSFIRAATGENIYSWSPPDVKNFKPVSLAVHGPILAVGDASSMRVYLFDLVDRKIIREFSFEAPPRAVELFNSSEGAVLTEDGSLYIISAIKDQAELLAKKIFPEAWFLFNMEGKVYATDTRLFKGSSLKLIAKKGYLVMRAPSKEGSFWKVEARVVIPFGKVELENVILQGVIEGQLAEVEVLEKTATPESVVRIEAPLSLEDKELQLVASRASVLAIKGSALPKDTASLIRLGNFALAKGIKIFILPDNAIPEVEKVRLAEITGGGLLMDEESNMLKGGVMKLKISSASTPNVPGSRDDSGLLVLGRIGPTTVEGRIPFWSSFIQF</sequence>
<accession>G7V5K4</accession>